<comment type="caution">
    <text evidence="1">The sequence shown here is derived from an EMBL/GenBank/DDBJ whole genome shotgun (WGS) entry which is preliminary data.</text>
</comment>
<sequence length="71" mass="8100">MEMESLKKRVKKLEKKQSSRTDKLKRLYKVGLTARVDSSDEASLGRFNGQEDAKMLFDIADDLSGEEVYVS</sequence>
<accession>A0A699V9X0</accession>
<evidence type="ECO:0000313" key="1">
    <source>
        <dbReference type="EMBL" id="GFD32145.1"/>
    </source>
</evidence>
<reference evidence="1" key="1">
    <citation type="journal article" date="2019" name="Sci. Rep.">
        <title>Draft genome of Tanacetum cinerariifolium, the natural source of mosquito coil.</title>
        <authorList>
            <person name="Yamashiro T."/>
            <person name="Shiraishi A."/>
            <person name="Satake H."/>
            <person name="Nakayama K."/>
        </authorList>
    </citation>
    <scope>NUCLEOTIDE SEQUENCE</scope>
</reference>
<dbReference type="AlphaFoldDB" id="A0A699V9X0"/>
<proteinExistence type="predicted"/>
<protein>
    <submittedName>
        <fullName evidence="1">Uncharacterized protein</fullName>
    </submittedName>
</protein>
<dbReference type="EMBL" id="BKCJ011421067">
    <property type="protein sequence ID" value="GFD32145.1"/>
    <property type="molecule type" value="Genomic_DNA"/>
</dbReference>
<name>A0A699V9X0_TANCI</name>
<organism evidence="1">
    <name type="scientific">Tanacetum cinerariifolium</name>
    <name type="common">Dalmatian daisy</name>
    <name type="synonym">Chrysanthemum cinerariifolium</name>
    <dbReference type="NCBI Taxonomy" id="118510"/>
    <lineage>
        <taxon>Eukaryota</taxon>
        <taxon>Viridiplantae</taxon>
        <taxon>Streptophyta</taxon>
        <taxon>Embryophyta</taxon>
        <taxon>Tracheophyta</taxon>
        <taxon>Spermatophyta</taxon>
        <taxon>Magnoliopsida</taxon>
        <taxon>eudicotyledons</taxon>
        <taxon>Gunneridae</taxon>
        <taxon>Pentapetalae</taxon>
        <taxon>asterids</taxon>
        <taxon>campanulids</taxon>
        <taxon>Asterales</taxon>
        <taxon>Asteraceae</taxon>
        <taxon>Asteroideae</taxon>
        <taxon>Anthemideae</taxon>
        <taxon>Anthemidinae</taxon>
        <taxon>Tanacetum</taxon>
    </lineage>
</organism>
<gene>
    <name evidence="1" type="ORF">Tci_904114</name>
</gene>